<sequence length="97" mass="11137">MPHPATLRRLYSFEFGPGQLSIFTPKSHGKELCLRYISTQRCPSTVPNHCVRHYLAHFDVPSLPQLYTPSSANDTKDPESQQVHIDYKIVQTKHCSR</sequence>
<organism evidence="1 2">
    <name type="scientific">Phytophthora megakarya</name>
    <dbReference type="NCBI Taxonomy" id="4795"/>
    <lineage>
        <taxon>Eukaryota</taxon>
        <taxon>Sar</taxon>
        <taxon>Stramenopiles</taxon>
        <taxon>Oomycota</taxon>
        <taxon>Peronosporomycetes</taxon>
        <taxon>Peronosporales</taxon>
        <taxon>Peronosporaceae</taxon>
        <taxon>Phytophthora</taxon>
    </lineage>
</organism>
<accession>A0A225UNY2</accession>
<dbReference type="Proteomes" id="UP000198211">
    <property type="component" value="Unassembled WGS sequence"/>
</dbReference>
<keyword evidence="2" id="KW-1185">Reference proteome</keyword>
<comment type="caution">
    <text evidence="1">The sequence shown here is derived from an EMBL/GenBank/DDBJ whole genome shotgun (WGS) entry which is preliminary data.</text>
</comment>
<proteinExistence type="predicted"/>
<dbReference type="OrthoDB" id="109360at2759"/>
<evidence type="ECO:0000313" key="2">
    <source>
        <dbReference type="Proteomes" id="UP000198211"/>
    </source>
</evidence>
<protein>
    <submittedName>
        <fullName evidence="1">Uncharacterized protein</fullName>
    </submittedName>
</protein>
<reference evidence="2" key="1">
    <citation type="submission" date="2017-03" db="EMBL/GenBank/DDBJ databases">
        <title>Phytopthora megakarya and P. palmivora, two closely related causual agents of cacao black pod achieved similar genome size and gene model numbers by different mechanisms.</title>
        <authorList>
            <person name="Ali S."/>
            <person name="Shao J."/>
            <person name="Larry D.J."/>
            <person name="Kronmiller B."/>
            <person name="Shen D."/>
            <person name="Strem M.D."/>
            <person name="Melnick R.L."/>
            <person name="Guiltinan M.J."/>
            <person name="Tyler B.M."/>
            <person name="Meinhardt L.W."/>
            <person name="Bailey B.A."/>
        </authorList>
    </citation>
    <scope>NUCLEOTIDE SEQUENCE [LARGE SCALE GENOMIC DNA]</scope>
    <source>
        <strain evidence="2">zdho120</strain>
    </source>
</reference>
<name>A0A225UNY2_9STRA</name>
<dbReference type="EMBL" id="NBNE01013992">
    <property type="protein sequence ID" value="OWY94678.1"/>
    <property type="molecule type" value="Genomic_DNA"/>
</dbReference>
<gene>
    <name evidence="1" type="ORF">PHMEG_00035522</name>
</gene>
<evidence type="ECO:0000313" key="1">
    <source>
        <dbReference type="EMBL" id="OWY94678.1"/>
    </source>
</evidence>
<dbReference type="AlphaFoldDB" id="A0A225UNY2"/>